<dbReference type="InterPro" id="IPR020843">
    <property type="entry name" value="ER"/>
</dbReference>
<name>A0AAD4Q2A3_9EURO</name>
<keyword evidence="5" id="KW-1185">Reference proteome</keyword>
<gene>
    <name evidence="4" type="ORF">BGW36DRAFT_423034</name>
</gene>
<evidence type="ECO:0000256" key="1">
    <source>
        <dbReference type="ARBA" id="ARBA00022857"/>
    </source>
</evidence>
<dbReference type="PANTHER" id="PTHR48106">
    <property type="entry name" value="QUINONE OXIDOREDUCTASE PIG3-RELATED"/>
    <property type="match status" value="1"/>
</dbReference>
<dbReference type="InterPro" id="IPR014189">
    <property type="entry name" value="Quinone_OxRdtase_PIG3"/>
</dbReference>
<dbReference type="SMART" id="SM00829">
    <property type="entry name" value="PKS_ER"/>
    <property type="match status" value="1"/>
</dbReference>
<dbReference type="InterPro" id="IPR036291">
    <property type="entry name" value="NAD(P)-bd_dom_sf"/>
</dbReference>
<evidence type="ECO:0000256" key="2">
    <source>
        <dbReference type="ARBA" id="ARBA00023002"/>
    </source>
</evidence>
<protein>
    <submittedName>
        <fullName evidence="4">Chaperonin 10-like protein</fullName>
    </submittedName>
</protein>
<dbReference type="Proteomes" id="UP001201262">
    <property type="component" value="Unassembled WGS sequence"/>
</dbReference>
<keyword evidence="1" id="KW-0521">NADP</keyword>
<evidence type="ECO:0000313" key="4">
    <source>
        <dbReference type="EMBL" id="KAH8703472.1"/>
    </source>
</evidence>
<evidence type="ECO:0000313" key="5">
    <source>
        <dbReference type="Proteomes" id="UP001201262"/>
    </source>
</evidence>
<dbReference type="InterPro" id="IPR013154">
    <property type="entry name" value="ADH-like_N"/>
</dbReference>
<dbReference type="GeneID" id="70250067"/>
<sequence>MSFATMRAVDISPDAPHPPPASSLYINHSIPRPVAKPNECLIRVKAFGLNRADTLQRVGLYPLDPSWPKIMGLEFSGIIEEVGSEPRADRGLEWKVGDEVFGLAYGGCYAEFVAVHKRTIMKKPEKMSWGVAAGIPEVWFTSIQALYFVGNYSPTQTRTILWHAAASAVSIAGIQLSLAANSKLGHQPPRVYATARQDAKCSVATSLGATAAINTTTTPSWSTELKRLNNGKGVDLVIDFLGASAFAQNLDVLALDGCIVQLGLMGGMMLPEKVDISAFVLKRIRLEGSTLRTRDVEYQGRLLDMFEENVLEWLVGGQFKSGVETIVAWDEVGEMHGRLERNETKGKIVCLVD</sequence>
<dbReference type="CDD" id="cd05276">
    <property type="entry name" value="p53_inducible_oxidoreductase"/>
    <property type="match status" value="1"/>
</dbReference>
<feature type="domain" description="Enoyl reductase (ER)" evidence="3">
    <location>
        <begin position="21"/>
        <end position="350"/>
    </location>
</feature>
<organism evidence="4 5">
    <name type="scientific">Talaromyces proteolyticus</name>
    <dbReference type="NCBI Taxonomy" id="1131652"/>
    <lineage>
        <taxon>Eukaryota</taxon>
        <taxon>Fungi</taxon>
        <taxon>Dikarya</taxon>
        <taxon>Ascomycota</taxon>
        <taxon>Pezizomycotina</taxon>
        <taxon>Eurotiomycetes</taxon>
        <taxon>Eurotiomycetidae</taxon>
        <taxon>Eurotiales</taxon>
        <taxon>Trichocomaceae</taxon>
        <taxon>Talaromyces</taxon>
        <taxon>Talaromyces sect. Bacilispori</taxon>
    </lineage>
</organism>
<dbReference type="InterPro" id="IPR011032">
    <property type="entry name" value="GroES-like_sf"/>
</dbReference>
<reference evidence="4" key="1">
    <citation type="submission" date="2021-12" db="EMBL/GenBank/DDBJ databases">
        <title>Convergent genome expansion in fungi linked to evolution of root-endophyte symbiosis.</title>
        <authorList>
            <consortium name="DOE Joint Genome Institute"/>
            <person name="Ke Y.-H."/>
            <person name="Bonito G."/>
            <person name="Liao H.-L."/>
            <person name="Looney B."/>
            <person name="Rojas-Flechas A."/>
            <person name="Nash J."/>
            <person name="Hameed K."/>
            <person name="Schadt C."/>
            <person name="Martin F."/>
            <person name="Crous P.W."/>
            <person name="Miettinen O."/>
            <person name="Magnuson J.K."/>
            <person name="Labbe J."/>
            <person name="Jacobson D."/>
            <person name="Doktycz M.J."/>
            <person name="Veneault-Fourrey C."/>
            <person name="Kuo A."/>
            <person name="Mondo S."/>
            <person name="Calhoun S."/>
            <person name="Riley R."/>
            <person name="Ohm R."/>
            <person name="LaButti K."/>
            <person name="Andreopoulos B."/>
            <person name="Pangilinan J."/>
            <person name="Nolan M."/>
            <person name="Tritt A."/>
            <person name="Clum A."/>
            <person name="Lipzen A."/>
            <person name="Daum C."/>
            <person name="Barry K."/>
            <person name="Grigoriev I.V."/>
            <person name="Vilgalys R."/>
        </authorList>
    </citation>
    <scope>NUCLEOTIDE SEQUENCE</scope>
    <source>
        <strain evidence="4">PMI_201</strain>
    </source>
</reference>
<dbReference type="SUPFAM" id="SSF50129">
    <property type="entry name" value="GroES-like"/>
    <property type="match status" value="1"/>
</dbReference>
<accession>A0AAD4Q2A3</accession>
<dbReference type="SUPFAM" id="SSF51735">
    <property type="entry name" value="NAD(P)-binding Rossmann-fold domains"/>
    <property type="match status" value="1"/>
</dbReference>
<dbReference type="PANTHER" id="PTHR48106:SF18">
    <property type="entry name" value="QUINONE OXIDOREDUCTASE PIG3"/>
    <property type="match status" value="1"/>
</dbReference>
<dbReference type="Gene3D" id="3.90.180.10">
    <property type="entry name" value="Medium-chain alcohol dehydrogenases, catalytic domain"/>
    <property type="match status" value="1"/>
</dbReference>
<keyword evidence="2" id="KW-0560">Oxidoreductase</keyword>
<evidence type="ECO:0000259" key="3">
    <source>
        <dbReference type="SMART" id="SM00829"/>
    </source>
</evidence>
<dbReference type="Pfam" id="PF00107">
    <property type="entry name" value="ADH_zinc_N"/>
    <property type="match status" value="1"/>
</dbReference>
<dbReference type="GO" id="GO:0070402">
    <property type="term" value="F:NADPH binding"/>
    <property type="evidence" value="ECO:0007669"/>
    <property type="project" value="TreeGrafter"/>
</dbReference>
<proteinExistence type="predicted"/>
<dbReference type="RefSeq" id="XP_046076490.1">
    <property type="nucleotide sequence ID" value="XM_046219780.1"/>
</dbReference>
<dbReference type="InterPro" id="IPR013149">
    <property type="entry name" value="ADH-like_C"/>
</dbReference>
<dbReference type="GO" id="GO:0016651">
    <property type="term" value="F:oxidoreductase activity, acting on NAD(P)H"/>
    <property type="evidence" value="ECO:0007669"/>
    <property type="project" value="TreeGrafter"/>
</dbReference>
<dbReference type="Pfam" id="PF08240">
    <property type="entry name" value="ADH_N"/>
    <property type="match status" value="1"/>
</dbReference>
<dbReference type="Gene3D" id="3.40.50.720">
    <property type="entry name" value="NAD(P)-binding Rossmann-like Domain"/>
    <property type="match status" value="1"/>
</dbReference>
<dbReference type="AlphaFoldDB" id="A0AAD4Q2A3"/>
<dbReference type="EMBL" id="JAJTJA010000002">
    <property type="protein sequence ID" value="KAH8703472.1"/>
    <property type="molecule type" value="Genomic_DNA"/>
</dbReference>
<comment type="caution">
    <text evidence="4">The sequence shown here is derived from an EMBL/GenBank/DDBJ whole genome shotgun (WGS) entry which is preliminary data.</text>
</comment>